<dbReference type="InterPro" id="IPR050422">
    <property type="entry name" value="X-Pro_aminopeptidase_P"/>
</dbReference>
<evidence type="ECO:0000259" key="6">
    <source>
        <dbReference type="Pfam" id="PF16188"/>
    </source>
</evidence>
<dbReference type="GO" id="GO:0005737">
    <property type="term" value="C:cytoplasm"/>
    <property type="evidence" value="ECO:0007669"/>
    <property type="project" value="UniProtKB-ARBA"/>
</dbReference>
<dbReference type="EMBL" id="CP076448">
    <property type="protein sequence ID" value="QXM25566.1"/>
    <property type="molecule type" value="Genomic_DNA"/>
</dbReference>
<feature type="domain" description="Peptidase M24" evidence="4">
    <location>
        <begin position="312"/>
        <end position="529"/>
    </location>
</feature>
<dbReference type="GO" id="GO:0046872">
    <property type="term" value="F:metal ion binding"/>
    <property type="evidence" value="ECO:0007669"/>
    <property type="project" value="UniProtKB-KW"/>
</dbReference>
<dbReference type="Pfam" id="PF16189">
    <property type="entry name" value="Creatinase_N_2"/>
    <property type="match status" value="1"/>
</dbReference>
<evidence type="ECO:0000259" key="4">
    <source>
        <dbReference type="Pfam" id="PF00557"/>
    </source>
</evidence>
<dbReference type="CDD" id="cd01085">
    <property type="entry name" value="APP"/>
    <property type="match status" value="1"/>
</dbReference>
<organism evidence="7 8">
    <name type="scientific">Elioraea tepida</name>
    <dbReference type="NCBI Taxonomy" id="2843330"/>
    <lineage>
        <taxon>Bacteria</taxon>
        <taxon>Pseudomonadati</taxon>
        <taxon>Pseudomonadota</taxon>
        <taxon>Alphaproteobacteria</taxon>
        <taxon>Acetobacterales</taxon>
        <taxon>Elioraeaceae</taxon>
        <taxon>Elioraea</taxon>
    </lineage>
</organism>
<evidence type="ECO:0000259" key="5">
    <source>
        <dbReference type="Pfam" id="PF01321"/>
    </source>
</evidence>
<evidence type="ECO:0000256" key="3">
    <source>
        <dbReference type="ARBA" id="ARBA00022801"/>
    </source>
</evidence>
<keyword evidence="2" id="KW-0479">Metal-binding</keyword>
<dbReference type="InterPro" id="IPR000994">
    <property type="entry name" value="Pept_M24"/>
</dbReference>
<dbReference type="KEGG" id="elio:KO353_04965"/>
<dbReference type="InterPro" id="IPR000587">
    <property type="entry name" value="Creatinase_N"/>
</dbReference>
<reference evidence="7" key="1">
    <citation type="submission" date="2021-06" db="EMBL/GenBank/DDBJ databases">
        <title>Elioraea tepida, sp. nov., a moderately thermophilic aerobic anoxygenic phototrophic bacterium isolated from an alkaline siliceous hot spring mat community in Yellowstone National Park, WY, USA.</title>
        <authorList>
            <person name="Saini M.K."/>
            <person name="Yoshida S."/>
            <person name="Sebastian A."/>
            <person name="Hirose S."/>
            <person name="Hara E."/>
            <person name="Tamaki H."/>
            <person name="Soulier N.T."/>
            <person name="Albert I."/>
            <person name="Hanada S."/>
            <person name="Bryant D.A."/>
            <person name="Tank M."/>
        </authorList>
    </citation>
    <scope>NUCLEOTIDE SEQUENCE</scope>
    <source>
        <strain evidence="7">MS-P2</strain>
    </source>
</reference>
<dbReference type="Pfam" id="PF16188">
    <property type="entry name" value="Peptidase_M24_C"/>
    <property type="match status" value="1"/>
</dbReference>
<keyword evidence="7" id="KW-0031">Aminopeptidase</keyword>
<sequence>MKPFVNTPVAALRAELSRRGLDGFVVPRADSHLGEYIPPSADRLRWLTGFTGSAGLAVVLADRAAFFTDGRYQLQAAAEIDQSLFTLRHSVEAPVEDWLREVLRAGMRLGYDPWLHGEEGVAKLAAAAESAGAVLVPVEDNLIDRVWTDRPAPPASPVVLHPVRFAGEEAAAKRERIGAAIGKAGAAAAVLASPESIAWLLNIRASDLPYTPVALAHALVHADGRVALFLAPDRVGAEVRAALGEAVTVEPVERLRPALADLGAAKARVLVDPRTVPAWFAATLRAAGATVVAADDPVALPKAVKNETEQEGARAAHRRDGAALARFLAWFERAAEGGGLTERAAGEALLRFRASGEHFVGESFPAITGSGPNGAIIHYRATAATDRRISPGELFLIDSGGQYRDGTTDVTRTVLVGPSPPDRNEIADRFTRVLKGHIAIATARFPKGVAGPHLDAFARRALWDVGLDYDHGTGHGVGSFLSVHEGPVSLSRAARPVPLAPGMILSNEPGFYAPGRFGIRLENLVLVREEAIEGAARPFLGFETLTLVPFDRSLILPALLADSERAWIDAYHARVQREIAPLVEPEVGDWLARACAPLGRA</sequence>
<comment type="similarity">
    <text evidence="1">Belongs to the peptidase M24B family.</text>
</comment>
<keyword evidence="3" id="KW-0378">Hydrolase</keyword>
<accession>A0A975U5P4</accession>
<dbReference type="AlphaFoldDB" id="A0A975U5P4"/>
<dbReference type="Pfam" id="PF00557">
    <property type="entry name" value="Peptidase_M24"/>
    <property type="match status" value="1"/>
</dbReference>
<dbReference type="RefSeq" id="WP_218286622.1">
    <property type="nucleotide sequence ID" value="NZ_CP076448.1"/>
</dbReference>
<evidence type="ECO:0000313" key="8">
    <source>
        <dbReference type="Proteomes" id="UP000694001"/>
    </source>
</evidence>
<proteinExistence type="inferred from homology"/>
<dbReference type="InterPro" id="IPR033740">
    <property type="entry name" value="Pept_M24B"/>
</dbReference>
<dbReference type="InterPro" id="IPR032416">
    <property type="entry name" value="Peptidase_M24_C"/>
</dbReference>
<dbReference type="PANTHER" id="PTHR43763:SF6">
    <property type="entry name" value="XAA-PRO AMINOPEPTIDASE 1"/>
    <property type="match status" value="1"/>
</dbReference>
<feature type="domain" description="Peptidase M24 C-terminal" evidence="6">
    <location>
        <begin position="538"/>
        <end position="598"/>
    </location>
</feature>
<feature type="domain" description="Creatinase N-terminal" evidence="5">
    <location>
        <begin position="9"/>
        <end position="140"/>
    </location>
</feature>
<gene>
    <name evidence="7" type="ORF">KO353_04965</name>
</gene>
<evidence type="ECO:0000256" key="2">
    <source>
        <dbReference type="ARBA" id="ARBA00022723"/>
    </source>
</evidence>
<name>A0A975U5P4_9PROT</name>
<evidence type="ECO:0000313" key="7">
    <source>
        <dbReference type="EMBL" id="QXM25566.1"/>
    </source>
</evidence>
<keyword evidence="8" id="KW-1185">Reference proteome</keyword>
<evidence type="ECO:0000256" key="1">
    <source>
        <dbReference type="ARBA" id="ARBA00008766"/>
    </source>
</evidence>
<protein>
    <submittedName>
        <fullName evidence="7">Aminopeptidase P family protein</fullName>
    </submittedName>
</protein>
<keyword evidence="7" id="KW-0645">Protease</keyword>
<dbReference type="Pfam" id="PF01321">
    <property type="entry name" value="Creatinase_N"/>
    <property type="match status" value="1"/>
</dbReference>
<dbReference type="FunFam" id="3.90.230.10:FF:000009">
    <property type="entry name" value="xaa-Pro aminopeptidase 2"/>
    <property type="match status" value="1"/>
</dbReference>
<dbReference type="Proteomes" id="UP000694001">
    <property type="component" value="Chromosome"/>
</dbReference>
<dbReference type="PANTHER" id="PTHR43763">
    <property type="entry name" value="XAA-PRO AMINOPEPTIDASE 1"/>
    <property type="match status" value="1"/>
</dbReference>
<dbReference type="GO" id="GO:0070006">
    <property type="term" value="F:metalloaminopeptidase activity"/>
    <property type="evidence" value="ECO:0007669"/>
    <property type="project" value="InterPro"/>
</dbReference>